<dbReference type="EMBL" id="QGNW01000079">
    <property type="protein sequence ID" value="RVX00863.1"/>
    <property type="molecule type" value="Genomic_DNA"/>
</dbReference>
<evidence type="ECO:0000256" key="1">
    <source>
        <dbReference type="SAM" id="MobiDB-lite"/>
    </source>
</evidence>
<dbReference type="PANTHER" id="PTHR11439">
    <property type="entry name" value="GAG-POL-RELATED RETROTRANSPOSON"/>
    <property type="match status" value="1"/>
</dbReference>
<dbReference type="PANTHER" id="PTHR11439:SF467">
    <property type="entry name" value="INTEGRASE CATALYTIC DOMAIN-CONTAINING PROTEIN"/>
    <property type="match status" value="1"/>
</dbReference>
<reference evidence="3 4" key="1">
    <citation type="journal article" date="2018" name="PLoS Genet.">
        <title>Population sequencing reveals clonal diversity and ancestral inbreeding in the grapevine cultivar Chardonnay.</title>
        <authorList>
            <person name="Roach M.J."/>
            <person name="Johnson D.L."/>
            <person name="Bohlmann J."/>
            <person name="van Vuuren H.J."/>
            <person name="Jones S.J."/>
            <person name="Pretorius I.S."/>
            <person name="Schmidt S.A."/>
            <person name="Borneman A.R."/>
        </authorList>
    </citation>
    <scope>NUCLEOTIDE SEQUENCE [LARGE SCALE GENOMIC DNA]</scope>
    <source>
        <strain evidence="4">cv. Chardonnay</strain>
        <tissue evidence="3">Leaf</tissue>
    </source>
</reference>
<organism evidence="3 4">
    <name type="scientific">Vitis vinifera</name>
    <name type="common">Grape</name>
    <dbReference type="NCBI Taxonomy" id="29760"/>
    <lineage>
        <taxon>Eukaryota</taxon>
        <taxon>Viridiplantae</taxon>
        <taxon>Streptophyta</taxon>
        <taxon>Embryophyta</taxon>
        <taxon>Tracheophyta</taxon>
        <taxon>Spermatophyta</taxon>
        <taxon>Magnoliopsida</taxon>
        <taxon>eudicotyledons</taxon>
        <taxon>Gunneridae</taxon>
        <taxon>Pentapetalae</taxon>
        <taxon>rosids</taxon>
        <taxon>Vitales</taxon>
        <taxon>Vitaceae</taxon>
        <taxon>Viteae</taxon>
        <taxon>Vitis</taxon>
    </lineage>
</organism>
<feature type="compositionally biased region" description="Polar residues" evidence="1">
    <location>
        <begin position="84"/>
        <end position="96"/>
    </location>
</feature>
<gene>
    <name evidence="3" type="primary">POLX_604</name>
    <name evidence="3" type="ORF">CK203_026551</name>
</gene>
<feature type="region of interest" description="Disordered" evidence="1">
    <location>
        <begin position="84"/>
        <end position="151"/>
    </location>
</feature>
<dbReference type="AlphaFoldDB" id="A0A438IVV9"/>
<dbReference type="Pfam" id="PF14223">
    <property type="entry name" value="Retrotran_gag_2"/>
    <property type="match status" value="1"/>
</dbReference>
<evidence type="ECO:0000313" key="4">
    <source>
        <dbReference type="Proteomes" id="UP000288805"/>
    </source>
</evidence>
<comment type="caution">
    <text evidence="3">The sequence shown here is derived from an EMBL/GenBank/DDBJ whole genome shotgun (WGS) entry which is preliminary data.</text>
</comment>
<dbReference type="CDD" id="cd09272">
    <property type="entry name" value="RNase_HI_RT_Ty1"/>
    <property type="match status" value="1"/>
</dbReference>
<dbReference type="SUPFAM" id="SSF53098">
    <property type="entry name" value="Ribonuclease H-like"/>
    <property type="match status" value="1"/>
</dbReference>
<feature type="domain" description="Reverse transcriptase Ty1/copia-type" evidence="2">
    <location>
        <begin position="469"/>
        <end position="586"/>
    </location>
</feature>
<dbReference type="SUPFAM" id="SSF56672">
    <property type="entry name" value="DNA/RNA polymerases"/>
    <property type="match status" value="1"/>
</dbReference>
<accession>A0A438IVV9</accession>
<proteinExistence type="predicted"/>
<name>A0A438IVV9_VITVI</name>
<evidence type="ECO:0000313" key="3">
    <source>
        <dbReference type="EMBL" id="RVX00863.1"/>
    </source>
</evidence>
<evidence type="ECO:0000259" key="2">
    <source>
        <dbReference type="Pfam" id="PF07727"/>
    </source>
</evidence>
<dbReference type="InterPro" id="IPR043502">
    <property type="entry name" value="DNA/RNA_pol_sf"/>
</dbReference>
<dbReference type="InterPro" id="IPR012337">
    <property type="entry name" value="RNaseH-like_sf"/>
</dbReference>
<dbReference type="InterPro" id="IPR013103">
    <property type="entry name" value="RVT_2"/>
</dbReference>
<protein>
    <submittedName>
        <fullName evidence="3">Retrovirus-related Pol polyprotein from transposon TNT 1-94</fullName>
    </submittedName>
</protein>
<dbReference type="Pfam" id="PF07727">
    <property type="entry name" value="RVT_2"/>
    <property type="match status" value="1"/>
</dbReference>
<sequence length="793" mass="90597">MYHVMDEESPTIIWLKLESRYMSKSLTNKLYLKQKLYGLKMAKGSDLSQHINVFNQIISDLKRIDVRFDDEDKALMLLNSLPASSTKKANDESSQGEGLMAKTNKERGRNKFQSQSKKKKGGSVSENKEGSSKSANVVAEEDSESGDGDMLSVSSNCNGFSYKSTSGVMKVNKGAMTVMKGQKIARNIYKLLGTTIVGGVATAEFELDSTVLWHMLLRHLVQDSHTQDRGVLDFVHTDVWGPVRVASFRRNSKFTKLCEQHGIKRHFTIRLEKKFWAEVVNMVCYLINRSPIAALDGKVVKEVWTGSPTVYLYRALEMGERLQVMGSKANKVVINRDMVELETHDIEDHARNAGKFSSEDKQHHSIAMDRPRRIIKPPISQEKSRWVGVVVEEIQSLHKNQTWDLVELPKGKRAIGCKWVYKKKKTVSEKDGEKHTSIRTVLGLVAHFDMQLEQVDVKTSFLHGDLEDLWYKRFDSYMIRIGYKRCEYDCCVYVKSLDDDLSFIFLLLYVDDMLIAAKSMFEVNNLKSLLSKEFDIKDLGATKKILGMEIHRDRASRRLWLSQHSYVKRVLERFNMDDAKPLSTPLANHFRLSTNQCPKIDDEVKDTSKVPYATTVGCLMYAMVCTRPYLAHVISVVSRFLSNPGRMHWDAVKWIFRNLRGTTDYGIMFSKQQSDPSVKGYVDADYAGDLDEKRFTTGYVFILGLVKELGIQQGGVQLYCDSQSAIYLAKNQVYHVKTKHIDVRFHNIRELVSSGELLLEKVHTSENAANMLRKPITTKKFKHCLNLINVSNY</sequence>
<dbReference type="Proteomes" id="UP000288805">
    <property type="component" value="Unassembled WGS sequence"/>
</dbReference>